<dbReference type="EMBL" id="JACNJD010000160">
    <property type="protein sequence ID" value="MBC8176786.1"/>
    <property type="molecule type" value="Genomic_DNA"/>
</dbReference>
<evidence type="ECO:0000313" key="3">
    <source>
        <dbReference type="EMBL" id="MBC8176786.1"/>
    </source>
</evidence>
<dbReference type="SUPFAM" id="SSF53955">
    <property type="entry name" value="Lysozyme-like"/>
    <property type="match status" value="1"/>
</dbReference>
<dbReference type="Pfam" id="PF01476">
    <property type="entry name" value="LysM"/>
    <property type="match status" value="3"/>
</dbReference>
<dbReference type="GO" id="GO:0008932">
    <property type="term" value="F:lytic endotransglycosylase activity"/>
    <property type="evidence" value="ECO:0007669"/>
    <property type="project" value="TreeGrafter"/>
</dbReference>
<sequence length="643" mass="72609">MGTHFKLSSIKIELAFIISVLLAFTGCVTDSYQVKSEEQSAVEQTPAESPSPDPQSTEVSKEAYESSPIKEEKGSIAHVTPEKQISRSTTPVIKEPASRPLKKKASSSIPNYKKTDKSAQDLLDSALAFCNASNDFWERGDLDNAVDALDEAYSLILQINPDEPPEILQQRDDLRITISKRIMQVYSSRYTVVNGYHKAIPLDMNRHVKKALNLLKGKHRKFFLSAYRRSGKYRPAIVKALKEAGLPEELSWLPLIESGFKVKALSRARALGMWQFIASTGYKYGLKRDRWVDERMDPAKSTAAAIAYLKDLHQIFGDWDTVLAAYNCGEGRVLRVIKTQRVNYLDHFWDLYGKLPAETAFYVPKFLAVLHIINDPKAYGFTLPPVDKEIGTETVTMHKQVSLKTMAKHIGVSYEVLRELNPALRRNSTPPRPYAFRVPMGKGPTLLAELDKIPQWRPPIPTYVTHRVRRGETLSTIARKYRTSVKAIMARNHLRSRSYIKTGWKLKIPTRVRYASAGQSAASHPSSKRVNKPPKKPALSKYRVRKGDSLWKIANRFNTTTKAIQSLNGLHNSRLSIGQVLVISKPSAAYSVTGTEMYRVRKGDSPYIIAQKHQMDLAEFLRMNRLTPRSTIFPGQTLSVKPR</sequence>
<feature type="compositionally biased region" description="Polar residues" evidence="1">
    <location>
        <begin position="37"/>
        <end position="58"/>
    </location>
</feature>
<dbReference type="AlphaFoldDB" id="A0A8J6MZ01"/>
<name>A0A8J6MZ01_9DELT</name>
<dbReference type="PANTHER" id="PTHR33734:SF22">
    <property type="entry name" value="MEMBRANE-BOUND LYTIC MUREIN TRANSGLYCOSYLASE D"/>
    <property type="match status" value="1"/>
</dbReference>
<feature type="region of interest" description="Disordered" evidence="1">
    <location>
        <begin position="37"/>
        <end position="113"/>
    </location>
</feature>
<feature type="domain" description="LysM" evidence="2">
    <location>
        <begin position="596"/>
        <end position="640"/>
    </location>
</feature>
<feature type="region of interest" description="Disordered" evidence="1">
    <location>
        <begin position="517"/>
        <end position="538"/>
    </location>
</feature>
<dbReference type="Pfam" id="PF01464">
    <property type="entry name" value="SLT"/>
    <property type="match status" value="1"/>
</dbReference>
<feature type="domain" description="LysM" evidence="2">
    <location>
        <begin position="540"/>
        <end position="583"/>
    </location>
</feature>
<evidence type="ECO:0000259" key="2">
    <source>
        <dbReference type="PROSITE" id="PS51782"/>
    </source>
</evidence>
<dbReference type="PROSITE" id="PS51257">
    <property type="entry name" value="PROKAR_LIPOPROTEIN"/>
    <property type="match status" value="1"/>
</dbReference>
<gene>
    <name evidence="3" type="ORF">H8E19_05225</name>
</gene>
<feature type="domain" description="LysM" evidence="2">
    <location>
        <begin position="464"/>
        <end position="508"/>
    </location>
</feature>
<comment type="caution">
    <text evidence="3">The sequence shown here is derived from an EMBL/GenBank/DDBJ whole genome shotgun (WGS) entry which is preliminary data.</text>
</comment>
<dbReference type="PANTHER" id="PTHR33734">
    <property type="entry name" value="LYSM DOMAIN-CONTAINING GPI-ANCHORED PROTEIN 2"/>
    <property type="match status" value="1"/>
</dbReference>
<dbReference type="SUPFAM" id="SSF54106">
    <property type="entry name" value="LysM domain"/>
    <property type="match status" value="3"/>
</dbReference>
<dbReference type="SMART" id="SM00257">
    <property type="entry name" value="LysM"/>
    <property type="match status" value="3"/>
</dbReference>
<protein>
    <submittedName>
        <fullName evidence="3">LysM peptidoglycan-binding domain-containing protein</fullName>
    </submittedName>
</protein>
<evidence type="ECO:0000256" key="1">
    <source>
        <dbReference type="SAM" id="MobiDB-lite"/>
    </source>
</evidence>
<dbReference type="Proteomes" id="UP000650524">
    <property type="component" value="Unassembled WGS sequence"/>
</dbReference>
<reference evidence="3 4" key="1">
    <citation type="submission" date="2020-08" db="EMBL/GenBank/DDBJ databases">
        <title>Bridging the membrane lipid divide: bacteria of the FCB group superphylum have the potential to synthesize archaeal ether lipids.</title>
        <authorList>
            <person name="Villanueva L."/>
            <person name="Von Meijenfeldt F.A.B."/>
            <person name="Westbye A.B."/>
            <person name="Yadav S."/>
            <person name="Hopmans E.C."/>
            <person name="Dutilh B.E."/>
            <person name="Sinninghe Damste J.S."/>
        </authorList>
    </citation>
    <scope>NUCLEOTIDE SEQUENCE [LARGE SCALE GENOMIC DNA]</scope>
    <source>
        <strain evidence="3">NIOZ-UU27</strain>
    </source>
</reference>
<dbReference type="InterPro" id="IPR023346">
    <property type="entry name" value="Lysozyme-like_dom_sf"/>
</dbReference>
<dbReference type="InterPro" id="IPR018392">
    <property type="entry name" value="LysM"/>
</dbReference>
<proteinExistence type="predicted"/>
<dbReference type="CDD" id="cd16894">
    <property type="entry name" value="MltD-like"/>
    <property type="match status" value="1"/>
</dbReference>
<feature type="compositionally biased region" description="Basic residues" evidence="1">
    <location>
        <begin position="526"/>
        <end position="535"/>
    </location>
</feature>
<organism evidence="3 4">
    <name type="scientific">Candidatus Desulfacyla euxinica</name>
    <dbReference type="NCBI Taxonomy" id="2841693"/>
    <lineage>
        <taxon>Bacteria</taxon>
        <taxon>Deltaproteobacteria</taxon>
        <taxon>Candidatus Desulfacyla</taxon>
    </lineage>
</organism>
<dbReference type="CDD" id="cd00118">
    <property type="entry name" value="LysM"/>
    <property type="match status" value="3"/>
</dbReference>
<evidence type="ECO:0000313" key="4">
    <source>
        <dbReference type="Proteomes" id="UP000650524"/>
    </source>
</evidence>
<dbReference type="Gene3D" id="1.10.530.10">
    <property type="match status" value="1"/>
</dbReference>
<dbReference type="InterPro" id="IPR008258">
    <property type="entry name" value="Transglycosylase_SLT_dom_1"/>
</dbReference>
<dbReference type="InterPro" id="IPR036779">
    <property type="entry name" value="LysM_dom_sf"/>
</dbReference>
<dbReference type="PROSITE" id="PS51782">
    <property type="entry name" value="LYSM"/>
    <property type="match status" value="3"/>
</dbReference>
<accession>A0A8J6MZ01</accession>
<dbReference type="Gene3D" id="3.10.350.10">
    <property type="entry name" value="LysM domain"/>
    <property type="match status" value="3"/>
</dbReference>
<feature type="compositionally biased region" description="Basic and acidic residues" evidence="1">
    <location>
        <begin position="59"/>
        <end position="85"/>
    </location>
</feature>